<dbReference type="Proteomes" id="UP000474718">
    <property type="component" value="Unassembled WGS sequence"/>
</dbReference>
<reference evidence="2 5" key="3">
    <citation type="journal article" date="2019" name="Nat. Med.">
        <title>A library of human gut bacterial isolates paired with longitudinal multiomics data enables mechanistic microbiome research.</title>
        <authorList>
            <person name="Poyet M."/>
            <person name="Groussin M."/>
            <person name="Gibbons S.M."/>
            <person name="Avila-Pacheco J."/>
            <person name="Jiang X."/>
            <person name="Kearney S.M."/>
            <person name="Perrotta A.R."/>
            <person name="Berdy B."/>
            <person name="Zhao S."/>
            <person name="Lieberman T.D."/>
            <person name="Swanson P.K."/>
            <person name="Smith M."/>
            <person name="Roesemann S."/>
            <person name="Alexander J.E."/>
            <person name="Rich S.A."/>
            <person name="Livny J."/>
            <person name="Vlamakis H."/>
            <person name="Clish C."/>
            <person name="Bullock K."/>
            <person name="Deik A."/>
            <person name="Scott J."/>
            <person name="Pierce K.A."/>
            <person name="Xavier R.J."/>
            <person name="Alm E.J."/>
        </authorList>
    </citation>
    <scope>NUCLEOTIDE SEQUENCE [LARGE SCALE GENOMIC DNA]</scope>
    <source>
        <strain evidence="2 5">BIOML-A2</strain>
    </source>
</reference>
<evidence type="ECO:0000313" key="4">
    <source>
        <dbReference type="Proteomes" id="UP000184089"/>
    </source>
</evidence>
<organism evidence="3 4">
    <name type="scientific">Bittarella massiliensis</name>
    <name type="common">ex Durand et al. 2017</name>
    <dbReference type="NCBI Taxonomy" id="1720313"/>
    <lineage>
        <taxon>Bacteria</taxon>
        <taxon>Bacillati</taxon>
        <taxon>Bacillota</taxon>
        <taxon>Clostridia</taxon>
        <taxon>Eubacteriales</taxon>
        <taxon>Oscillospiraceae</taxon>
        <taxon>Bittarella (ex Durand et al. 2017)</taxon>
    </lineage>
</organism>
<dbReference type="Pfam" id="PF01713">
    <property type="entry name" value="Smr"/>
    <property type="match status" value="1"/>
</dbReference>
<keyword evidence="5" id="KW-1185">Reference proteome</keyword>
<evidence type="ECO:0000313" key="2">
    <source>
        <dbReference type="EMBL" id="MZL70457.1"/>
    </source>
</evidence>
<dbReference type="Gene3D" id="3.30.1370.110">
    <property type="match status" value="1"/>
</dbReference>
<comment type="caution">
    <text evidence="3">The sequence shown here is derived from an EMBL/GenBank/DDBJ whole genome shotgun (WGS) entry which is preliminary data.</text>
</comment>
<dbReference type="InterPro" id="IPR036063">
    <property type="entry name" value="Smr_dom_sf"/>
</dbReference>
<proteinExistence type="predicted"/>
<name>A0AAQ1MEW5_9FIRM</name>
<gene>
    <name evidence="2" type="ORF">GT747_11910</name>
    <name evidence="3" type="ORF">SAMN05444424_2168</name>
</gene>
<feature type="domain" description="Smr" evidence="1">
    <location>
        <begin position="14"/>
        <end position="66"/>
    </location>
</feature>
<evidence type="ECO:0000313" key="3">
    <source>
        <dbReference type="EMBL" id="SHG33988.1"/>
    </source>
</evidence>
<dbReference type="RefSeq" id="WP_021659481.1">
    <property type="nucleotide sequence ID" value="NZ_FQVY01000003.1"/>
</dbReference>
<dbReference type="EMBL" id="FQVY01000003">
    <property type="protein sequence ID" value="SHG33988.1"/>
    <property type="molecule type" value="Genomic_DNA"/>
</dbReference>
<evidence type="ECO:0000259" key="1">
    <source>
        <dbReference type="PROSITE" id="PS50828"/>
    </source>
</evidence>
<protein>
    <submittedName>
        <fullName evidence="3">Smr domain-containing protein</fullName>
    </submittedName>
</protein>
<dbReference type="SUPFAM" id="SSF160443">
    <property type="entry name" value="SMR domain-like"/>
    <property type="match status" value="1"/>
</dbReference>
<dbReference type="AlphaFoldDB" id="A0AAQ1MEW5"/>
<evidence type="ECO:0000313" key="5">
    <source>
        <dbReference type="Proteomes" id="UP000474718"/>
    </source>
</evidence>
<reference evidence="4" key="2">
    <citation type="submission" date="2016-11" db="EMBL/GenBank/DDBJ databases">
        <authorList>
            <person name="Jaros S."/>
            <person name="Januszkiewicz K."/>
            <person name="Wedrychowicz H."/>
        </authorList>
    </citation>
    <scope>NUCLEOTIDE SEQUENCE [LARGE SCALE GENOMIC DNA]</scope>
    <source>
        <strain evidence="4">DSM 4029</strain>
    </source>
</reference>
<sequence length="114" mass="13087">MEVYTVNLEEGMPYVDEALEHLEKSLRRAKSGGCKVVKFIHGYGSSGKGGKIRRAVRLELERKWERGELALVVPGERFSLFDPDTQQMMRRHFFVTRDSDMGRNNLGVTLVMLK</sequence>
<dbReference type="EMBL" id="WWVX01000008">
    <property type="protein sequence ID" value="MZL70457.1"/>
    <property type="molecule type" value="Genomic_DNA"/>
</dbReference>
<accession>A0AAQ1MEW5</accession>
<dbReference type="Proteomes" id="UP000184089">
    <property type="component" value="Unassembled WGS sequence"/>
</dbReference>
<dbReference type="InterPro" id="IPR002625">
    <property type="entry name" value="Smr_dom"/>
</dbReference>
<reference evidence="3" key="1">
    <citation type="submission" date="2016-11" db="EMBL/GenBank/DDBJ databases">
        <authorList>
            <person name="Varghese N."/>
            <person name="Submissions S."/>
        </authorList>
    </citation>
    <scope>NUCLEOTIDE SEQUENCE</scope>
    <source>
        <strain evidence="3">DSM 4029</strain>
    </source>
</reference>
<dbReference type="PROSITE" id="PS50828">
    <property type="entry name" value="SMR"/>
    <property type="match status" value="1"/>
</dbReference>